<dbReference type="CDD" id="cd08551">
    <property type="entry name" value="Fe-ADH"/>
    <property type="match status" value="1"/>
</dbReference>
<dbReference type="Gene3D" id="1.20.1090.10">
    <property type="entry name" value="Dehydroquinate synthase-like - alpha domain"/>
    <property type="match status" value="1"/>
</dbReference>
<dbReference type="KEGG" id="vgu:HYG85_20860"/>
<dbReference type="PROSITE" id="PS00913">
    <property type="entry name" value="ADH_IRON_1"/>
    <property type="match status" value="1"/>
</dbReference>
<dbReference type="InterPro" id="IPR018211">
    <property type="entry name" value="ADH_Fe_CS"/>
</dbReference>
<dbReference type="InterPro" id="IPR039697">
    <property type="entry name" value="Alcohol_dehydrogenase_Fe"/>
</dbReference>
<dbReference type="InterPro" id="IPR056798">
    <property type="entry name" value="ADH_Fe_C"/>
</dbReference>
<dbReference type="GO" id="GO:0004022">
    <property type="term" value="F:alcohol dehydrogenase (NAD+) activity"/>
    <property type="evidence" value="ECO:0007669"/>
    <property type="project" value="TreeGrafter"/>
</dbReference>
<evidence type="ECO:0000313" key="4">
    <source>
        <dbReference type="EMBL" id="QUH31241.1"/>
    </source>
</evidence>
<evidence type="ECO:0000259" key="2">
    <source>
        <dbReference type="Pfam" id="PF00465"/>
    </source>
</evidence>
<name>A0A8J8SE84_9FIRM</name>
<organism evidence="4 5">
    <name type="scientific">Vallitalea guaymasensis</name>
    <dbReference type="NCBI Taxonomy" id="1185412"/>
    <lineage>
        <taxon>Bacteria</taxon>
        <taxon>Bacillati</taxon>
        <taxon>Bacillota</taxon>
        <taxon>Clostridia</taxon>
        <taxon>Lachnospirales</taxon>
        <taxon>Vallitaleaceae</taxon>
        <taxon>Vallitalea</taxon>
    </lineage>
</organism>
<protein>
    <submittedName>
        <fullName evidence="4">Iron-containing alcohol dehydrogenase</fullName>
    </submittedName>
</protein>
<evidence type="ECO:0000256" key="1">
    <source>
        <dbReference type="ARBA" id="ARBA00023002"/>
    </source>
</evidence>
<proteinExistence type="predicted"/>
<dbReference type="Gene3D" id="3.40.50.1970">
    <property type="match status" value="1"/>
</dbReference>
<dbReference type="EMBL" id="CP058561">
    <property type="protein sequence ID" value="QUH31241.1"/>
    <property type="molecule type" value="Genomic_DNA"/>
</dbReference>
<gene>
    <name evidence="4" type="ORF">HYG85_20860</name>
</gene>
<dbReference type="PANTHER" id="PTHR11496">
    <property type="entry name" value="ALCOHOL DEHYDROGENASE"/>
    <property type="match status" value="1"/>
</dbReference>
<dbReference type="Pfam" id="PF25137">
    <property type="entry name" value="ADH_Fe_C"/>
    <property type="match status" value="1"/>
</dbReference>
<dbReference type="Proteomes" id="UP000677305">
    <property type="component" value="Chromosome"/>
</dbReference>
<dbReference type="Pfam" id="PF00465">
    <property type="entry name" value="Fe-ADH"/>
    <property type="match status" value="1"/>
</dbReference>
<dbReference type="SUPFAM" id="SSF56796">
    <property type="entry name" value="Dehydroquinate synthase-like"/>
    <property type="match status" value="1"/>
</dbReference>
<evidence type="ECO:0000313" key="5">
    <source>
        <dbReference type="Proteomes" id="UP000677305"/>
    </source>
</evidence>
<feature type="domain" description="Alcohol dehydrogenase iron-type/glycerol dehydrogenase GldA" evidence="2">
    <location>
        <begin position="13"/>
        <end position="185"/>
    </location>
</feature>
<reference evidence="4 5" key="1">
    <citation type="submission" date="2020-07" db="EMBL/GenBank/DDBJ databases">
        <title>Vallitalea guaymasensis genome.</title>
        <authorList>
            <person name="Postec A."/>
        </authorList>
    </citation>
    <scope>NUCLEOTIDE SEQUENCE [LARGE SCALE GENOMIC DNA]</scope>
    <source>
        <strain evidence="4 5">Ra1766G1</strain>
    </source>
</reference>
<sequence>MENLNSFQFLLSTKIIFGKDQLNSLGDQLAEISAKKIMIVTDKGLIKAGIVDKVLDIIKRNNIDYYLYDEVIPNPRINVVDEAAAICKNENCNVLIAIGGGSAMDTTKGISVMATNEGSSYDYLDGRGESKKEISNDPLPIIAIPTTSGTGSEVSFYSVLTDPETKIKDSISSHKIYPVVAIIDPVLTKNLPSFITACTGLDVLGHALEAYTSTIENPMTDLFALEAIKIVFNSLAEAVNSGDIEARVNMSYASMLAGIAMSHCGATIPHALGCPLTGHCGMPHGLAVGILQIPMLEFNKEVLQDKVKNVLKYMDEDINNIDEGQYHTYLINKIKELMKKINIEEAVNKYVMDEKSIDLMSKDAIIHGCTLINPKKISIEDIINIYNEIG</sequence>
<keyword evidence="5" id="KW-1185">Reference proteome</keyword>
<dbReference type="RefSeq" id="WP_212691307.1">
    <property type="nucleotide sequence ID" value="NZ_CP058561.1"/>
</dbReference>
<dbReference type="GO" id="GO:0046872">
    <property type="term" value="F:metal ion binding"/>
    <property type="evidence" value="ECO:0007669"/>
    <property type="project" value="InterPro"/>
</dbReference>
<keyword evidence="1" id="KW-0560">Oxidoreductase</keyword>
<dbReference type="FunFam" id="3.40.50.1970:FF:000003">
    <property type="entry name" value="Alcohol dehydrogenase, iron-containing"/>
    <property type="match status" value="1"/>
</dbReference>
<dbReference type="PANTHER" id="PTHR11496:SF83">
    <property type="entry name" value="HYDROXYACID-OXOACID TRANSHYDROGENASE, MITOCHONDRIAL"/>
    <property type="match status" value="1"/>
</dbReference>
<dbReference type="InterPro" id="IPR001670">
    <property type="entry name" value="ADH_Fe/GldA"/>
</dbReference>
<feature type="domain" description="Fe-containing alcohol dehydrogenase-like C-terminal" evidence="3">
    <location>
        <begin position="196"/>
        <end position="388"/>
    </location>
</feature>
<evidence type="ECO:0000259" key="3">
    <source>
        <dbReference type="Pfam" id="PF25137"/>
    </source>
</evidence>
<dbReference type="AlphaFoldDB" id="A0A8J8SE84"/>
<accession>A0A8J8SE84</accession>